<evidence type="ECO:0000313" key="3">
    <source>
        <dbReference type="Proteomes" id="UP001196413"/>
    </source>
</evidence>
<dbReference type="EMBL" id="JAHQIW010002720">
    <property type="protein sequence ID" value="KAJ1356148.1"/>
    <property type="molecule type" value="Genomic_DNA"/>
</dbReference>
<organism evidence="2 3">
    <name type="scientific">Parelaphostrongylus tenuis</name>
    <name type="common">Meningeal worm</name>
    <dbReference type="NCBI Taxonomy" id="148309"/>
    <lineage>
        <taxon>Eukaryota</taxon>
        <taxon>Metazoa</taxon>
        <taxon>Ecdysozoa</taxon>
        <taxon>Nematoda</taxon>
        <taxon>Chromadorea</taxon>
        <taxon>Rhabditida</taxon>
        <taxon>Rhabditina</taxon>
        <taxon>Rhabditomorpha</taxon>
        <taxon>Strongyloidea</taxon>
        <taxon>Metastrongylidae</taxon>
        <taxon>Parelaphostrongylus</taxon>
    </lineage>
</organism>
<gene>
    <name evidence="2" type="ORF">KIN20_013812</name>
</gene>
<proteinExistence type="predicted"/>
<sequence length="163" mass="18773">MRPRHFWKMGKIKEMVKNAQGVSREAVILLPSHRQIRRPLNLFIPLEIEDNQPQDKRKEQRKSINEVQSPQSRRERSEPSDKLPTEKPTGTDTRRGNYRLRPKKQINYGDLVNFPRIIHVSMILTLLTSLLSTAQCTDASTTIRQLECISGGVKISSLDRSTV</sequence>
<protein>
    <recommendedName>
        <fullName evidence="4">DUF5641 domain-containing protein</fullName>
    </recommendedName>
</protein>
<feature type="region of interest" description="Disordered" evidence="1">
    <location>
        <begin position="51"/>
        <end position="101"/>
    </location>
</feature>
<evidence type="ECO:0000313" key="2">
    <source>
        <dbReference type="EMBL" id="KAJ1356148.1"/>
    </source>
</evidence>
<keyword evidence="3" id="KW-1185">Reference proteome</keyword>
<evidence type="ECO:0008006" key="4">
    <source>
        <dbReference type="Google" id="ProtNLM"/>
    </source>
</evidence>
<feature type="compositionally biased region" description="Basic and acidic residues" evidence="1">
    <location>
        <begin position="53"/>
        <end position="64"/>
    </location>
</feature>
<comment type="caution">
    <text evidence="2">The sequence shown here is derived from an EMBL/GenBank/DDBJ whole genome shotgun (WGS) entry which is preliminary data.</text>
</comment>
<accession>A0AAD5MHC4</accession>
<dbReference type="AlphaFoldDB" id="A0AAD5MHC4"/>
<feature type="compositionally biased region" description="Basic and acidic residues" evidence="1">
    <location>
        <begin position="72"/>
        <end position="85"/>
    </location>
</feature>
<evidence type="ECO:0000256" key="1">
    <source>
        <dbReference type="SAM" id="MobiDB-lite"/>
    </source>
</evidence>
<reference evidence="2" key="1">
    <citation type="submission" date="2021-06" db="EMBL/GenBank/DDBJ databases">
        <title>Parelaphostrongylus tenuis whole genome reference sequence.</title>
        <authorList>
            <person name="Garwood T.J."/>
            <person name="Larsen P.A."/>
            <person name="Fountain-Jones N.M."/>
            <person name="Garbe J.R."/>
            <person name="Macchietto M.G."/>
            <person name="Kania S.A."/>
            <person name="Gerhold R.W."/>
            <person name="Richards J.E."/>
            <person name="Wolf T.M."/>
        </authorList>
    </citation>
    <scope>NUCLEOTIDE SEQUENCE</scope>
    <source>
        <strain evidence="2">MNPRO001-30</strain>
        <tissue evidence="2">Meninges</tissue>
    </source>
</reference>
<name>A0AAD5MHC4_PARTN</name>
<dbReference type="Proteomes" id="UP001196413">
    <property type="component" value="Unassembled WGS sequence"/>
</dbReference>